<evidence type="ECO:0000259" key="3">
    <source>
        <dbReference type="PROSITE" id="PS50853"/>
    </source>
</evidence>
<dbReference type="Pfam" id="PF21177">
    <property type="entry name" value="LIF-R_Ig-like"/>
    <property type="match status" value="1"/>
</dbReference>
<dbReference type="InterPro" id="IPR003961">
    <property type="entry name" value="FN3_dom"/>
</dbReference>
<dbReference type="PANTHER" id="PTHR13298:SF11">
    <property type="entry name" value="RAPAMYCIN-INSENSITIVE COMPANION OF MTOR"/>
    <property type="match status" value="1"/>
</dbReference>
<dbReference type="Pfam" id="PF17971">
    <property type="entry name" value="LIFR_D2"/>
    <property type="match status" value="1"/>
</dbReference>
<dbReference type="InterPro" id="IPR040817">
    <property type="entry name" value="LIFR_D2"/>
</dbReference>
<evidence type="ECO:0000256" key="1">
    <source>
        <dbReference type="SAM" id="MobiDB-lite"/>
    </source>
</evidence>
<dbReference type="InterPro" id="IPR048497">
    <property type="entry name" value="LIF-R-like_Ig-like"/>
</dbReference>
<dbReference type="InterPro" id="IPR036116">
    <property type="entry name" value="FN3_sf"/>
</dbReference>
<dbReference type="PANTHER" id="PTHR13298">
    <property type="entry name" value="CYTOSOLIC REGULATOR PIANISSIMO"/>
    <property type="match status" value="1"/>
</dbReference>
<name>A0AAW0NCW9_9GOBI</name>
<dbReference type="EMBL" id="JBBPFD010000015">
    <property type="protein sequence ID" value="KAK7895780.1"/>
    <property type="molecule type" value="Genomic_DNA"/>
</dbReference>
<feature type="transmembrane region" description="Helical" evidence="2">
    <location>
        <begin position="859"/>
        <end position="882"/>
    </location>
</feature>
<dbReference type="Proteomes" id="UP001460270">
    <property type="component" value="Unassembled WGS sequence"/>
</dbReference>
<proteinExistence type="predicted"/>
<evidence type="ECO:0000313" key="5">
    <source>
        <dbReference type="Proteomes" id="UP001460270"/>
    </source>
</evidence>
<sequence length="1038" mass="117358">MFQVRETPYFQKMSSPSSETRSGRHSCGDSGFSNGYQPGRPHFTELVAVSLSDPLKMLSSEDTGLQEHNDNNCLYCAASAYLTLTKLHRDSPSSVNHVDTLSTSNKTEVSVCGDAISHGSGGSGHSTETGLESGRARPEDTPVGRVLHRKEVLRLIINLSSSVGTKNHEANLLTIKEKFPYTFDDICLYSEVSYLLAHCTFRLPSRRFIQELFQDVSFVPMYSAAESRARLLCAALHISVSLQPWTDCYNMWRRSFIHGTMTRLLGWMLLVFLAKHGTGDKHNTQQCEPQKMQLSNESQELLVSWESLPSCLSLKDLRFELVVLVEDKHVHHEEIAVTADQTTYRWSWMSYLPLECASHSVKIRSRSKNLTSPWATETLPGKEPSNGIQVFPQDHVFEVGSRATFCCIIPIGQTFKEISMSNYKSAPSNTSMLNNHSYALTVDLMWRTLYSDADVICQTETDEDGASTVVGYKPTDRNLTCETRDFLSVDCFWEVGFQLFIKPTDYWLLEQSCSGQTKGKCSQNLKVDHESEHVCTRACDDTSVTAKTASLRWFWTVKRYNLLNLTCQINVTHGATKILIEKMVVNFWKWGEWSKQISFNTKGDIPDALDVWMHQDGNQTLIIWKLLKDHQSHGHIIDYEVTWTDSEMKEQNKLCVVHPNHSVALNLSAFKKSIVKVTARNTYGSSDPSQIIISSQSQDIQTYNTSRIRGIDGGFSLSWAASSTSKNFKEGVRYMLSVYSCTEDSPMLLERREGYAKERRIPDGLFKNMKWEQRASDVTISWDKIIFSEQSAFIEGYIMFCSNDSAVINVSTADPEVSSLTASNLYITSYTFSVYAQTSLGRCGLTTIRATLNSHTDDLVSAFLISLFTVFALLLVIAVVCYRHWACMKEKIYPPIPEPVLTGKWLPSKGVVMPYCPSEELTITVPELHRKFPSSEDGYIFQKDKCITYTTLKQNQPLKTQILPPTSPSLTRSRLNVFPNPVYNLIMLGTMPDRHGPAFQDFEEEMSNNYQLQDFIENEMDADNMSCVSSYIVLPQSS</sequence>
<dbReference type="PROSITE" id="PS50853">
    <property type="entry name" value="FN3"/>
    <property type="match status" value="1"/>
</dbReference>
<protein>
    <recommendedName>
        <fullName evidence="3">Fibronectin type-III domain-containing protein</fullName>
    </recommendedName>
</protein>
<feature type="domain" description="Fibronectin type-III" evidence="3">
    <location>
        <begin position="605"/>
        <end position="700"/>
    </location>
</feature>
<dbReference type="InterPro" id="IPR013783">
    <property type="entry name" value="Ig-like_fold"/>
</dbReference>
<dbReference type="SUPFAM" id="SSF49265">
    <property type="entry name" value="Fibronectin type III"/>
    <property type="match status" value="2"/>
</dbReference>
<feature type="region of interest" description="Disordered" evidence="1">
    <location>
        <begin position="1"/>
        <end position="39"/>
    </location>
</feature>
<keyword evidence="2" id="KW-0472">Membrane</keyword>
<feature type="region of interest" description="Disordered" evidence="1">
    <location>
        <begin position="115"/>
        <end position="141"/>
    </location>
</feature>
<gene>
    <name evidence="4" type="ORF">WMY93_021105</name>
</gene>
<reference evidence="5" key="1">
    <citation type="submission" date="2024-04" db="EMBL/GenBank/DDBJ databases">
        <title>Salinicola lusitanus LLJ914,a marine bacterium isolated from the Okinawa Trough.</title>
        <authorList>
            <person name="Li J."/>
        </authorList>
    </citation>
    <scope>NUCLEOTIDE SEQUENCE [LARGE SCALE GENOMIC DNA]</scope>
</reference>
<dbReference type="Gene3D" id="2.60.40.10">
    <property type="entry name" value="Immunoglobulins"/>
    <property type="match status" value="3"/>
</dbReference>
<keyword evidence="2" id="KW-1133">Transmembrane helix</keyword>
<organism evidence="4 5">
    <name type="scientific">Mugilogobius chulae</name>
    <name type="common">yellowstripe goby</name>
    <dbReference type="NCBI Taxonomy" id="88201"/>
    <lineage>
        <taxon>Eukaryota</taxon>
        <taxon>Metazoa</taxon>
        <taxon>Chordata</taxon>
        <taxon>Craniata</taxon>
        <taxon>Vertebrata</taxon>
        <taxon>Euteleostomi</taxon>
        <taxon>Actinopterygii</taxon>
        <taxon>Neopterygii</taxon>
        <taxon>Teleostei</taxon>
        <taxon>Neoteleostei</taxon>
        <taxon>Acanthomorphata</taxon>
        <taxon>Gobiaria</taxon>
        <taxon>Gobiiformes</taxon>
        <taxon>Gobioidei</taxon>
        <taxon>Gobiidae</taxon>
        <taxon>Gobionellinae</taxon>
        <taxon>Mugilogobius</taxon>
    </lineage>
</organism>
<dbReference type="GO" id="GO:0038203">
    <property type="term" value="P:TORC2 signaling"/>
    <property type="evidence" value="ECO:0007669"/>
    <property type="project" value="TreeGrafter"/>
</dbReference>
<evidence type="ECO:0000256" key="2">
    <source>
        <dbReference type="SAM" id="Phobius"/>
    </source>
</evidence>
<dbReference type="GO" id="GO:0043539">
    <property type="term" value="F:protein serine/threonine kinase activator activity"/>
    <property type="evidence" value="ECO:0007669"/>
    <property type="project" value="TreeGrafter"/>
</dbReference>
<evidence type="ECO:0000313" key="4">
    <source>
        <dbReference type="EMBL" id="KAK7895780.1"/>
    </source>
</evidence>
<keyword evidence="2" id="KW-0812">Transmembrane</keyword>
<dbReference type="AlphaFoldDB" id="A0AAW0NCW9"/>
<dbReference type="GO" id="GO:0031932">
    <property type="term" value="C:TORC2 complex"/>
    <property type="evidence" value="ECO:0007669"/>
    <property type="project" value="InterPro"/>
</dbReference>
<keyword evidence="5" id="KW-1185">Reference proteome</keyword>
<dbReference type="GO" id="GO:0051897">
    <property type="term" value="P:positive regulation of phosphatidylinositol 3-kinase/protein kinase B signal transduction"/>
    <property type="evidence" value="ECO:0007669"/>
    <property type="project" value="TreeGrafter"/>
</dbReference>
<dbReference type="InterPro" id="IPR028268">
    <property type="entry name" value="Pianissimo_fam"/>
</dbReference>
<accession>A0AAW0NCW9</accession>
<comment type="caution">
    <text evidence="4">The sequence shown here is derived from an EMBL/GenBank/DDBJ whole genome shotgun (WGS) entry which is preliminary data.</text>
</comment>